<dbReference type="Gene3D" id="3.40.630.30">
    <property type="match status" value="1"/>
</dbReference>
<dbReference type="Pfam" id="PF13508">
    <property type="entry name" value="Acetyltransf_7"/>
    <property type="match status" value="1"/>
</dbReference>
<dbReference type="STRING" id="303541.JF72_06060"/>
<keyword evidence="3" id="KW-1185">Reference proteome</keyword>
<evidence type="ECO:0000259" key="1">
    <source>
        <dbReference type="PROSITE" id="PS51186"/>
    </source>
</evidence>
<proteinExistence type="predicted"/>
<name>A0A0F4LR82_9LACO</name>
<keyword evidence="2" id="KW-0808">Transferase</keyword>
<dbReference type="PROSITE" id="PS51186">
    <property type="entry name" value="GNAT"/>
    <property type="match status" value="1"/>
</dbReference>
<dbReference type="InterPro" id="IPR016181">
    <property type="entry name" value="Acyl_CoA_acyltransferase"/>
</dbReference>
<evidence type="ECO:0000313" key="3">
    <source>
        <dbReference type="Proteomes" id="UP000033682"/>
    </source>
</evidence>
<dbReference type="PATRIC" id="fig|303541.3.peg.761"/>
<sequence>MGTKNYFAVRKLYLTAFPKNERFSIWQLVLMSLHRQVHFEAVYDKHDFIGLVFLAESSEAVYLMFLATVSNKRNQGYGSKILTQLKKRFAPKTIIIDIEPVNEKAVNYRQRLKRLSFYEKNGFRQTSNYLVDDGGAFSILTSGSKFNVKKFSHLLKWLSFGLYKFEIK</sequence>
<reference evidence="2 3" key="1">
    <citation type="submission" date="2015-01" db="EMBL/GenBank/DDBJ databases">
        <title>Comparative genomics of the lactic acid bacteria isolated from the honey bee gut.</title>
        <authorList>
            <person name="Ellegaard K.M."/>
            <person name="Tamarit D."/>
            <person name="Javelind E."/>
            <person name="Olofsson T."/>
            <person name="Andersson S.G."/>
            <person name="Vasquez A."/>
        </authorList>
    </citation>
    <scope>NUCLEOTIDE SEQUENCE [LARGE SCALE GENOMIC DNA]</scope>
    <source>
        <strain evidence="2 3">Hma11</strain>
    </source>
</reference>
<comment type="caution">
    <text evidence="2">The sequence shown here is derived from an EMBL/GenBank/DDBJ whole genome shotgun (WGS) entry which is preliminary data.</text>
</comment>
<dbReference type="Proteomes" id="UP000033682">
    <property type="component" value="Unassembled WGS sequence"/>
</dbReference>
<dbReference type="SUPFAM" id="SSF55729">
    <property type="entry name" value="Acyl-CoA N-acyltransferases (Nat)"/>
    <property type="match status" value="1"/>
</dbReference>
<accession>A0A0F4LR82</accession>
<dbReference type="AlphaFoldDB" id="A0A0F4LR82"/>
<dbReference type="GO" id="GO:0016747">
    <property type="term" value="F:acyltransferase activity, transferring groups other than amino-acyl groups"/>
    <property type="evidence" value="ECO:0007669"/>
    <property type="project" value="InterPro"/>
</dbReference>
<organism evidence="2 3">
    <name type="scientific">Lactobacillus apis</name>
    <dbReference type="NCBI Taxonomy" id="303541"/>
    <lineage>
        <taxon>Bacteria</taxon>
        <taxon>Bacillati</taxon>
        <taxon>Bacillota</taxon>
        <taxon>Bacilli</taxon>
        <taxon>Lactobacillales</taxon>
        <taxon>Lactobacillaceae</taxon>
        <taxon>Lactobacillus</taxon>
    </lineage>
</organism>
<evidence type="ECO:0000313" key="2">
    <source>
        <dbReference type="EMBL" id="KJY61327.1"/>
    </source>
</evidence>
<dbReference type="InterPro" id="IPR000182">
    <property type="entry name" value="GNAT_dom"/>
</dbReference>
<dbReference type="RefSeq" id="WP_257011562.1">
    <property type="nucleotide sequence ID" value="NZ_KQ034000.1"/>
</dbReference>
<gene>
    <name evidence="2" type="ORF">JF72_06060</name>
</gene>
<dbReference type="HOGENOM" id="CLU_105077_0_1_9"/>
<dbReference type="EMBL" id="JXLG01000005">
    <property type="protein sequence ID" value="KJY61327.1"/>
    <property type="molecule type" value="Genomic_DNA"/>
</dbReference>
<protein>
    <submittedName>
        <fullName evidence="2">Acetyltransferase</fullName>
    </submittedName>
</protein>
<feature type="domain" description="N-acetyltransferase" evidence="1">
    <location>
        <begin position="1"/>
        <end position="144"/>
    </location>
</feature>